<reference evidence="3" key="1">
    <citation type="submission" date="2017-02" db="UniProtKB">
        <authorList>
            <consortium name="WormBaseParasite"/>
        </authorList>
    </citation>
    <scope>IDENTIFICATION</scope>
</reference>
<keyword evidence="2" id="KW-1185">Reference proteome</keyword>
<name>A0A0N5B5I1_STREA</name>
<accession>A0A0N5B5I1</accession>
<dbReference type="WBParaSite" id="SPAL_0000132300.1">
    <property type="protein sequence ID" value="SPAL_0000132300.1"/>
    <property type="gene ID" value="SPAL_0000132300"/>
</dbReference>
<dbReference type="Proteomes" id="UP000046392">
    <property type="component" value="Unplaced"/>
</dbReference>
<sequence>KIERDKIREDDIGGTPTPGTFASSGNSRFTHTTGVV</sequence>
<feature type="compositionally biased region" description="Polar residues" evidence="1">
    <location>
        <begin position="17"/>
        <end position="36"/>
    </location>
</feature>
<protein>
    <submittedName>
        <fullName evidence="3">Movement protein</fullName>
    </submittedName>
</protein>
<organism evidence="2 3">
    <name type="scientific">Strongyloides papillosus</name>
    <name type="common">Intestinal threadworm</name>
    <dbReference type="NCBI Taxonomy" id="174720"/>
    <lineage>
        <taxon>Eukaryota</taxon>
        <taxon>Metazoa</taxon>
        <taxon>Ecdysozoa</taxon>
        <taxon>Nematoda</taxon>
        <taxon>Chromadorea</taxon>
        <taxon>Rhabditida</taxon>
        <taxon>Tylenchina</taxon>
        <taxon>Panagrolaimomorpha</taxon>
        <taxon>Strongyloidoidea</taxon>
        <taxon>Strongyloididae</taxon>
        <taxon>Strongyloides</taxon>
    </lineage>
</organism>
<feature type="region of interest" description="Disordered" evidence="1">
    <location>
        <begin position="1"/>
        <end position="36"/>
    </location>
</feature>
<dbReference type="AlphaFoldDB" id="A0A0N5B5I1"/>
<proteinExistence type="predicted"/>
<feature type="compositionally biased region" description="Basic and acidic residues" evidence="1">
    <location>
        <begin position="1"/>
        <end position="11"/>
    </location>
</feature>
<evidence type="ECO:0000313" key="3">
    <source>
        <dbReference type="WBParaSite" id="SPAL_0000132300.1"/>
    </source>
</evidence>
<evidence type="ECO:0000313" key="2">
    <source>
        <dbReference type="Proteomes" id="UP000046392"/>
    </source>
</evidence>
<evidence type="ECO:0000256" key="1">
    <source>
        <dbReference type="SAM" id="MobiDB-lite"/>
    </source>
</evidence>